<dbReference type="InterPro" id="IPR003661">
    <property type="entry name" value="HisK_dim/P_dom"/>
</dbReference>
<evidence type="ECO:0000259" key="16">
    <source>
        <dbReference type="PROSITE" id="PS50110"/>
    </source>
</evidence>
<dbReference type="FunFam" id="3.30.565.10:FF:000010">
    <property type="entry name" value="Sensor histidine kinase RcsC"/>
    <property type="match status" value="1"/>
</dbReference>
<dbReference type="RefSeq" id="WP_110701060.1">
    <property type="nucleotide sequence ID" value="NZ_QJRO01000009.1"/>
</dbReference>
<keyword evidence="6 14" id="KW-0812">Transmembrane</keyword>
<dbReference type="InterPro" id="IPR005467">
    <property type="entry name" value="His_kinase_dom"/>
</dbReference>
<dbReference type="InterPro" id="IPR036097">
    <property type="entry name" value="HisK_dim/P_sf"/>
</dbReference>
<dbReference type="PRINTS" id="PR00344">
    <property type="entry name" value="BCTRLSENSOR"/>
</dbReference>
<dbReference type="PROSITE" id="PS50110">
    <property type="entry name" value="RESPONSE_REGULATORY"/>
    <property type="match status" value="1"/>
</dbReference>
<evidence type="ECO:0000256" key="8">
    <source>
        <dbReference type="ARBA" id="ARBA00022840"/>
    </source>
</evidence>
<dbReference type="InterPro" id="IPR011006">
    <property type="entry name" value="CheY-like_superfamily"/>
</dbReference>
<evidence type="ECO:0000256" key="6">
    <source>
        <dbReference type="ARBA" id="ARBA00022692"/>
    </source>
</evidence>
<dbReference type="Gene3D" id="3.40.50.2300">
    <property type="match status" value="1"/>
</dbReference>
<evidence type="ECO:0000256" key="7">
    <source>
        <dbReference type="ARBA" id="ARBA00022741"/>
    </source>
</evidence>
<evidence type="ECO:0000313" key="19">
    <source>
        <dbReference type="Proteomes" id="UP000247620"/>
    </source>
</evidence>
<sequence length="962" mass="106174">MKHVNMRLDKLAVSSQGLNKALLLLTGLLLVLSSTCYWAVSRLLDAQQERLEFHFARIVEILHENEVFLYNMANGDWRSRLPLLNPGHSVSVMQTEYVGNQILLKAKAFEMSLPFSMAHASGGNTEDEQRTLALGVQMTEYYGAFWAGSFYASPQLFVLTHDGDISLAIPAVDNPRQQLPLTPDQYFTVAKRLTDYRTGQNLLSDHRVRWSRAPSRLYHDRRSIVAMVDLDNALLPADIIQSPMTLAAVVDTEQVDEFERVLRLSDYNQFTLVSPDGALVLGDLNTDNAAPVGLSFNRQGLCFKMISATGDRWTGLYAITYQDFLRYAKRPLLGLALTFTAAILIGIWISHWYKSHIVLPAQQAQDRLLENAAFNRIILQSAPVGLCVVRRSDCLLLLYNQLAVDLGVIQAVIELLEEHEGEQEPGEMCLLVNSRYLHVVYVATRYEGQDVYLCSCSDITLHVDQSLILNQAHRKATAANEAKTVFLATMSHEIRTPLYGLVGNLELLSLTNMSERQRQYLEIIQSSSNVLFQLISNVLDVSKIESGQMPLEEAPLDPAQLVHDAVIGFSATARKKGLGIEAEIDPRVPRQILGDAVRLRQILHNLLGNAIKFTESGLIRLRLTVQDRSTGSVLLQWQVTDTGIGIPESAMDKLFNPFYQVAGVPSGSGAGLGLSICKRLSDLMGGNIRVVSEPGLGSSFSLFITLAVVDTAPPPPLMTLAAADADAPCLNMRVLVAEDNLVSQAVLREQLEALGAQPTVVPDGKRALDIWHTQTFDVVITDINMPRLNGYELAKALRERGVNVPIIGITANAMREEEQRCLAVGMSAWVVKPLSMDMLRQALVAHCRKANGLLITTPPPTLKDDQEGWIELSQAMRQLMSKTLVTDIAHIEQGLSDMDAIVLRQRLHSLSGALASVNAQTLHIFCQQLEGAIYDGPLTTALVQQIRALCVRLAAVAKCLSD</sequence>
<keyword evidence="8" id="KW-0067">ATP-binding</keyword>
<dbReference type="AlphaFoldDB" id="A0A2V4HR64"/>
<dbReference type="Pfam" id="PF00072">
    <property type="entry name" value="Response_reg"/>
    <property type="match status" value="1"/>
</dbReference>
<dbReference type="Pfam" id="PF02518">
    <property type="entry name" value="HATPase_c"/>
    <property type="match status" value="1"/>
</dbReference>
<evidence type="ECO:0000256" key="10">
    <source>
        <dbReference type="ARBA" id="ARBA00023012"/>
    </source>
</evidence>
<dbReference type="GO" id="GO:0005524">
    <property type="term" value="F:ATP binding"/>
    <property type="evidence" value="ECO:0007669"/>
    <property type="project" value="UniProtKB-KW"/>
</dbReference>
<dbReference type="EMBL" id="QJRO01000009">
    <property type="protein sequence ID" value="PYB80518.1"/>
    <property type="molecule type" value="Genomic_DNA"/>
</dbReference>
<evidence type="ECO:0000256" key="9">
    <source>
        <dbReference type="ARBA" id="ARBA00022989"/>
    </source>
</evidence>
<keyword evidence="7" id="KW-0547">Nucleotide-binding</keyword>
<evidence type="ECO:0000256" key="5">
    <source>
        <dbReference type="ARBA" id="ARBA00022553"/>
    </source>
</evidence>
<name>A0A2V4HR64_9PSED</name>
<feature type="modified residue" description="4-aspartylphosphate" evidence="13">
    <location>
        <position position="782"/>
    </location>
</feature>
<evidence type="ECO:0000256" key="1">
    <source>
        <dbReference type="ARBA" id="ARBA00000085"/>
    </source>
</evidence>
<feature type="domain" description="Response regulatory" evidence="16">
    <location>
        <begin position="733"/>
        <end position="847"/>
    </location>
</feature>
<evidence type="ECO:0000256" key="11">
    <source>
        <dbReference type="ARBA" id="ARBA00023136"/>
    </source>
</evidence>
<keyword evidence="5 13" id="KW-0597">Phosphoprotein</keyword>
<evidence type="ECO:0000256" key="2">
    <source>
        <dbReference type="ARBA" id="ARBA00004651"/>
    </source>
</evidence>
<dbReference type="SUPFAM" id="SSF55874">
    <property type="entry name" value="ATPase domain of HSP90 chaperone/DNA topoisomerase II/histidine kinase"/>
    <property type="match status" value="1"/>
</dbReference>
<dbReference type="InterPro" id="IPR008207">
    <property type="entry name" value="Sig_transdc_His_kin_Hpt_dom"/>
</dbReference>
<dbReference type="CDD" id="cd00082">
    <property type="entry name" value="HisKA"/>
    <property type="match status" value="1"/>
</dbReference>
<dbReference type="SUPFAM" id="SSF52172">
    <property type="entry name" value="CheY-like"/>
    <property type="match status" value="1"/>
</dbReference>
<evidence type="ECO:0000256" key="3">
    <source>
        <dbReference type="ARBA" id="ARBA00012438"/>
    </source>
</evidence>
<dbReference type="InterPro" id="IPR003594">
    <property type="entry name" value="HATPase_dom"/>
</dbReference>
<feature type="transmembrane region" description="Helical" evidence="14">
    <location>
        <begin position="20"/>
        <end position="40"/>
    </location>
</feature>
<proteinExistence type="predicted"/>
<dbReference type="Gene3D" id="1.20.120.160">
    <property type="entry name" value="HPT domain"/>
    <property type="match status" value="1"/>
</dbReference>
<feature type="modified residue" description="Phosphohistidine" evidence="12">
    <location>
        <position position="908"/>
    </location>
</feature>
<evidence type="ECO:0000256" key="12">
    <source>
        <dbReference type="PROSITE-ProRule" id="PRU00110"/>
    </source>
</evidence>
<dbReference type="GO" id="GO:0005886">
    <property type="term" value="C:plasma membrane"/>
    <property type="evidence" value="ECO:0007669"/>
    <property type="project" value="UniProtKB-SubCell"/>
</dbReference>
<feature type="domain" description="Histidine kinase" evidence="15">
    <location>
        <begin position="489"/>
        <end position="708"/>
    </location>
</feature>
<protein>
    <recommendedName>
        <fullName evidence="3">histidine kinase</fullName>
        <ecNumber evidence="3">2.7.13.3</ecNumber>
    </recommendedName>
</protein>
<dbReference type="Gene3D" id="1.10.287.130">
    <property type="match status" value="1"/>
</dbReference>
<dbReference type="SMART" id="SM00448">
    <property type="entry name" value="REC"/>
    <property type="match status" value="1"/>
</dbReference>
<comment type="catalytic activity">
    <reaction evidence="1">
        <text>ATP + protein L-histidine = ADP + protein N-phospho-L-histidine.</text>
        <dbReference type="EC" id="2.7.13.3"/>
    </reaction>
</comment>
<keyword evidence="4" id="KW-1003">Cell membrane</keyword>
<dbReference type="GO" id="GO:0000155">
    <property type="term" value="F:phosphorelay sensor kinase activity"/>
    <property type="evidence" value="ECO:0007669"/>
    <property type="project" value="InterPro"/>
</dbReference>
<dbReference type="CDD" id="cd16922">
    <property type="entry name" value="HATPase_EvgS-ArcB-TorS-like"/>
    <property type="match status" value="1"/>
</dbReference>
<dbReference type="InterPro" id="IPR036890">
    <property type="entry name" value="HATPase_C_sf"/>
</dbReference>
<keyword evidence="10" id="KW-0902">Two-component regulatory system</keyword>
<keyword evidence="9 14" id="KW-1133">Transmembrane helix</keyword>
<dbReference type="SUPFAM" id="SSF47384">
    <property type="entry name" value="Homodimeric domain of signal transducing histidine kinase"/>
    <property type="match status" value="1"/>
</dbReference>
<dbReference type="Proteomes" id="UP000247620">
    <property type="component" value="Unassembled WGS sequence"/>
</dbReference>
<keyword evidence="18" id="KW-0418">Kinase</keyword>
<organism evidence="18 19">
    <name type="scientific">Pseudomonas soli</name>
    <dbReference type="NCBI Taxonomy" id="1306993"/>
    <lineage>
        <taxon>Bacteria</taxon>
        <taxon>Pseudomonadati</taxon>
        <taxon>Pseudomonadota</taxon>
        <taxon>Gammaproteobacteria</taxon>
        <taxon>Pseudomonadales</taxon>
        <taxon>Pseudomonadaceae</taxon>
        <taxon>Pseudomonas</taxon>
    </lineage>
</organism>
<dbReference type="Gene3D" id="3.30.565.10">
    <property type="entry name" value="Histidine kinase-like ATPase, C-terminal domain"/>
    <property type="match status" value="1"/>
</dbReference>
<dbReference type="PANTHER" id="PTHR45339">
    <property type="entry name" value="HYBRID SIGNAL TRANSDUCTION HISTIDINE KINASE J"/>
    <property type="match status" value="1"/>
</dbReference>
<dbReference type="SUPFAM" id="SSF47226">
    <property type="entry name" value="Histidine-containing phosphotransfer domain, HPT domain"/>
    <property type="match status" value="1"/>
</dbReference>
<evidence type="ECO:0000259" key="17">
    <source>
        <dbReference type="PROSITE" id="PS50894"/>
    </source>
</evidence>
<dbReference type="InterPro" id="IPR001789">
    <property type="entry name" value="Sig_transdc_resp-reg_receiver"/>
</dbReference>
<evidence type="ECO:0000259" key="15">
    <source>
        <dbReference type="PROSITE" id="PS50109"/>
    </source>
</evidence>
<dbReference type="PROSITE" id="PS50894">
    <property type="entry name" value="HPT"/>
    <property type="match status" value="1"/>
</dbReference>
<dbReference type="SMART" id="SM00388">
    <property type="entry name" value="HisKA"/>
    <property type="match status" value="1"/>
</dbReference>
<evidence type="ECO:0000313" key="18">
    <source>
        <dbReference type="EMBL" id="PYB80518.1"/>
    </source>
</evidence>
<feature type="transmembrane region" description="Helical" evidence="14">
    <location>
        <begin position="332"/>
        <end position="353"/>
    </location>
</feature>
<comment type="caution">
    <text evidence="18">The sequence shown here is derived from an EMBL/GenBank/DDBJ whole genome shotgun (WGS) entry which is preliminary data.</text>
</comment>
<dbReference type="CDD" id="cd17546">
    <property type="entry name" value="REC_hyHK_CKI1_RcsC-like"/>
    <property type="match status" value="1"/>
</dbReference>
<comment type="subcellular location">
    <subcellularLocation>
        <location evidence="2">Cell membrane</location>
        <topology evidence="2">Multi-pass membrane protein</topology>
    </subcellularLocation>
</comment>
<dbReference type="EC" id="2.7.13.3" evidence="3"/>
<evidence type="ECO:0000256" key="13">
    <source>
        <dbReference type="PROSITE-ProRule" id="PRU00169"/>
    </source>
</evidence>
<keyword evidence="18" id="KW-0808">Transferase</keyword>
<dbReference type="SMART" id="SM00387">
    <property type="entry name" value="HATPase_c"/>
    <property type="match status" value="1"/>
</dbReference>
<dbReference type="InterPro" id="IPR004358">
    <property type="entry name" value="Sig_transdc_His_kin-like_C"/>
</dbReference>
<accession>A0A2V4HR64</accession>
<gene>
    <name evidence="18" type="ORF">DMX07_15105</name>
</gene>
<feature type="domain" description="HPt" evidence="17">
    <location>
        <begin position="869"/>
        <end position="962"/>
    </location>
</feature>
<dbReference type="PANTHER" id="PTHR45339:SF1">
    <property type="entry name" value="HYBRID SIGNAL TRANSDUCTION HISTIDINE KINASE J"/>
    <property type="match status" value="1"/>
</dbReference>
<keyword evidence="11 14" id="KW-0472">Membrane</keyword>
<reference evidence="18 19" key="1">
    <citation type="submission" date="2018-06" db="EMBL/GenBank/DDBJ databases">
        <title>Pseudomonas diversity within urban Lake Michigan freshwaters.</title>
        <authorList>
            <person name="Batrich M."/>
            <person name="Hatzopoulos T."/>
            <person name="Putonti C."/>
        </authorList>
    </citation>
    <scope>NUCLEOTIDE SEQUENCE [LARGE SCALE GENOMIC DNA]</scope>
    <source>
        <strain evidence="18 19">LBp-160603</strain>
    </source>
</reference>
<dbReference type="Pfam" id="PF00512">
    <property type="entry name" value="HisKA"/>
    <property type="match status" value="1"/>
</dbReference>
<evidence type="ECO:0000256" key="14">
    <source>
        <dbReference type="SAM" id="Phobius"/>
    </source>
</evidence>
<dbReference type="InterPro" id="IPR036641">
    <property type="entry name" value="HPT_dom_sf"/>
</dbReference>
<evidence type="ECO:0000256" key="4">
    <source>
        <dbReference type="ARBA" id="ARBA00022475"/>
    </source>
</evidence>
<dbReference type="PROSITE" id="PS50109">
    <property type="entry name" value="HIS_KIN"/>
    <property type="match status" value="1"/>
</dbReference>